<comment type="similarity">
    <text evidence="1">Belongs to the ARG7 family.</text>
</comment>
<evidence type="ECO:0000313" key="5">
    <source>
        <dbReference type="EMBL" id="OWM65513.1"/>
    </source>
</evidence>
<dbReference type="InterPro" id="IPR003676">
    <property type="entry name" value="SAUR_fam"/>
</dbReference>
<feature type="compositionally biased region" description="Acidic residues" evidence="4">
    <location>
        <begin position="93"/>
        <end position="102"/>
    </location>
</feature>
<organism evidence="5 6">
    <name type="scientific">Punica granatum</name>
    <name type="common">Pomegranate</name>
    <dbReference type="NCBI Taxonomy" id="22663"/>
    <lineage>
        <taxon>Eukaryota</taxon>
        <taxon>Viridiplantae</taxon>
        <taxon>Streptophyta</taxon>
        <taxon>Embryophyta</taxon>
        <taxon>Tracheophyta</taxon>
        <taxon>Spermatophyta</taxon>
        <taxon>Magnoliopsida</taxon>
        <taxon>eudicotyledons</taxon>
        <taxon>Gunneridae</taxon>
        <taxon>Pentapetalae</taxon>
        <taxon>rosids</taxon>
        <taxon>malvids</taxon>
        <taxon>Myrtales</taxon>
        <taxon>Lythraceae</taxon>
        <taxon>Punica</taxon>
    </lineage>
</organism>
<evidence type="ECO:0000256" key="4">
    <source>
        <dbReference type="SAM" id="MobiDB-lite"/>
    </source>
</evidence>
<evidence type="ECO:0000256" key="3">
    <source>
        <dbReference type="ARBA" id="ARBA00022604"/>
    </source>
</evidence>
<dbReference type="EMBL" id="MTKT01005615">
    <property type="protein sequence ID" value="OWM65513.1"/>
    <property type="molecule type" value="Genomic_DNA"/>
</dbReference>
<dbReference type="Proteomes" id="UP000197138">
    <property type="component" value="Unassembled WGS sequence"/>
</dbReference>
<evidence type="ECO:0000256" key="1">
    <source>
        <dbReference type="ARBA" id="ARBA00006974"/>
    </source>
</evidence>
<accession>A0A218VYZ2</accession>
<dbReference type="GO" id="GO:0009733">
    <property type="term" value="P:response to auxin"/>
    <property type="evidence" value="ECO:0007669"/>
    <property type="project" value="InterPro"/>
</dbReference>
<name>A0A218VYZ2_PUNGR</name>
<evidence type="ECO:0000256" key="2">
    <source>
        <dbReference type="ARBA" id="ARBA00022473"/>
    </source>
</evidence>
<comment type="caution">
    <text evidence="5">The sequence shown here is derived from an EMBL/GenBank/DDBJ whole genome shotgun (WGS) entry which is preliminary data.</text>
</comment>
<keyword evidence="3" id="KW-0341">Growth regulation</keyword>
<dbReference type="PANTHER" id="PTHR31374">
    <property type="entry name" value="AUXIN-INDUCED PROTEIN-LIKE-RELATED"/>
    <property type="match status" value="1"/>
</dbReference>
<proteinExistence type="inferred from homology"/>
<dbReference type="Pfam" id="PF02519">
    <property type="entry name" value="Auxin_inducible"/>
    <property type="match status" value="1"/>
</dbReference>
<gene>
    <name evidence="5" type="ORF">CDL15_Pgr009103</name>
</gene>
<feature type="region of interest" description="Disordered" evidence="4">
    <location>
        <begin position="91"/>
        <end position="123"/>
    </location>
</feature>
<dbReference type="PANTHER" id="PTHR31374:SF118">
    <property type="entry name" value="OS01G0924966 PROTEIN"/>
    <property type="match status" value="1"/>
</dbReference>
<dbReference type="AlphaFoldDB" id="A0A218VYZ2"/>
<evidence type="ECO:0000313" key="6">
    <source>
        <dbReference type="Proteomes" id="UP000197138"/>
    </source>
</evidence>
<sequence length="123" mass="13408">MVGIISKDSCRKNVIYKAFKELSSKVAPEGCFTVYVGAQKQRFVVKTEHANHPLFGRLLDEAASEYGFQRDGPILLPCNVHFFSQVLAQMDSGDGDDDDESIGDGSSSGGVRGYLSPASVWMQ</sequence>
<protein>
    <submittedName>
        <fullName evidence="5">Uncharacterized protein</fullName>
    </submittedName>
</protein>
<keyword evidence="2" id="KW-0217">Developmental protein</keyword>
<reference evidence="6" key="1">
    <citation type="journal article" date="2017" name="Plant J.">
        <title>The pomegranate (Punica granatum L.) genome and the genomics of punicalagin biosynthesis.</title>
        <authorList>
            <person name="Qin G."/>
            <person name="Xu C."/>
            <person name="Ming R."/>
            <person name="Tang H."/>
            <person name="Guyot R."/>
            <person name="Kramer E.M."/>
            <person name="Hu Y."/>
            <person name="Yi X."/>
            <person name="Qi Y."/>
            <person name="Xu X."/>
            <person name="Gao Z."/>
            <person name="Pan H."/>
            <person name="Jian J."/>
            <person name="Tian Y."/>
            <person name="Yue Z."/>
            <person name="Xu Y."/>
        </authorList>
    </citation>
    <scope>NUCLEOTIDE SEQUENCE [LARGE SCALE GENOMIC DNA]</scope>
    <source>
        <strain evidence="6">cv. Dabenzi</strain>
    </source>
</reference>